<dbReference type="PROSITE" id="PS00794">
    <property type="entry name" value="HPPK"/>
    <property type="match status" value="1"/>
</dbReference>
<keyword evidence="7" id="KW-0418">Kinase</keyword>
<accession>A0ABY4Y5A4</accession>
<evidence type="ECO:0000256" key="8">
    <source>
        <dbReference type="ARBA" id="ARBA00022840"/>
    </source>
</evidence>
<dbReference type="GO" id="GO:0003848">
    <property type="term" value="F:2-amino-4-hydroxy-6-hydroxymethyldihydropteridine diphosphokinase activity"/>
    <property type="evidence" value="ECO:0007669"/>
    <property type="project" value="UniProtKB-EC"/>
</dbReference>
<dbReference type="Proteomes" id="UP001057474">
    <property type="component" value="Chromosome"/>
</dbReference>
<keyword evidence="6" id="KW-0547">Nucleotide-binding</keyword>
<keyword evidence="5 14" id="KW-0808">Transferase</keyword>
<dbReference type="EMBL" id="CP071527">
    <property type="protein sequence ID" value="USQ12647.1"/>
    <property type="molecule type" value="Genomic_DNA"/>
</dbReference>
<dbReference type="PANTHER" id="PTHR43071:SF1">
    <property type="entry name" value="2-AMINO-4-HYDROXY-6-HYDROXYMETHYLDIHYDROPTERIDINE PYROPHOSPHOKINASE"/>
    <property type="match status" value="1"/>
</dbReference>
<dbReference type="RefSeq" id="WP_252578837.1">
    <property type="nucleotide sequence ID" value="NZ_CP071527.1"/>
</dbReference>
<proteinExistence type="inferred from homology"/>
<protein>
    <recommendedName>
        <fullName evidence="4">2-amino-4-hydroxy-6-hydroxymethyldihydropteridine pyrophosphokinase</fullName>
        <ecNumber evidence="3">2.7.6.3</ecNumber>
    </recommendedName>
    <alternativeName>
        <fullName evidence="11">6-hydroxymethyl-7,8-dihydropterin pyrophosphokinase</fullName>
    </alternativeName>
    <alternativeName>
        <fullName evidence="12">7,8-dihydro-6-hydroxymethylpterin-pyrophosphokinase</fullName>
    </alternativeName>
</protein>
<keyword evidence="9" id="KW-0289">Folate biosynthesis</keyword>
<dbReference type="PANTHER" id="PTHR43071">
    <property type="entry name" value="2-AMINO-4-HYDROXY-6-HYDROXYMETHYLDIHYDROPTERIDINE PYROPHOSPHOKINASE"/>
    <property type="match status" value="1"/>
</dbReference>
<dbReference type="NCBIfam" id="TIGR01498">
    <property type="entry name" value="folK"/>
    <property type="match status" value="1"/>
</dbReference>
<evidence type="ECO:0000256" key="11">
    <source>
        <dbReference type="ARBA" id="ARBA00029766"/>
    </source>
</evidence>
<dbReference type="Gene3D" id="3.30.70.560">
    <property type="entry name" value="7,8-Dihydro-6-hydroxymethylpterin-pyrophosphokinase HPPK"/>
    <property type="match status" value="1"/>
</dbReference>
<name>A0ABY4Y5A4_9GAMM</name>
<gene>
    <name evidence="14" type="primary">folK</name>
    <name evidence="14" type="ORF">J2N86_07940</name>
</gene>
<evidence type="ECO:0000256" key="3">
    <source>
        <dbReference type="ARBA" id="ARBA00013253"/>
    </source>
</evidence>
<dbReference type="Pfam" id="PF01288">
    <property type="entry name" value="HPPK"/>
    <property type="match status" value="1"/>
</dbReference>
<evidence type="ECO:0000256" key="10">
    <source>
        <dbReference type="ARBA" id="ARBA00029409"/>
    </source>
</evidence>
<dbReference type="InterPro" id="IPR035907">
    <property type="entry name" value="Hppk_sf"/>
</dbReference>
<keyword evidence="8" id="KW-0067">ATP-binding</keyword>
<sequence>MNICYLGLGSNQKSPERQLRCAIRAISALRSTSLTKVSRFHWTKAWGLQGQQDFCNAVVEIRTSLAPLQLLRACQKIEKQQGRVRKKRWGPRIIDIDILTYGDRTIQINNLTIPHPYITSRDFVLQPLSEVCGINLINMLMKNKPHITILPSLLTETIEQEALCDELV</sequence>
<evidence type="ECO:0000256" key="12">
    <source>
        <dbReference type="ARBA" id="ARBA00033413"/>
    </source>
</evidence>
<comment type="pathway">
    <text evidence="1">Cofactor biosynthesis; tetrahydrofolate biosynthesis; 2-amino-4-hydroxy-6-hydroxymethyl-7,8-dihydropteridine diphosphate from 7,8-dihydroneopterin triphosphate: step 4/4.</text>
</comment>
<comment type="similarity">
    <text evidence="2">Belongs to the HPPK family.</text>
</comment>
<evidence type="ECO:0000256" key="1">
    <source>
        <dbReference type="ARBA" id="ARBA00005051"/>
    </source>
</evidence>
<dbReference type="InterPro" id="IPR000550">
    <property type="entry name" value="Hppk"/>
</dbReference>
<evidence type="ECO:0000313" key="14">
    <source>
        <dbReference type="EMBL" id="USQ12647.1"/>
    </source>
</evidence>
<evidence type="ECO:0000256" key="9">
    <source>
        <dbReference type="ARBA" id="ARBA00022909"/>
    </source>
</evidence>
<evidence type="ECO:0000256" key="6">
    <source>
        <dbReference type="ARBA" id="ARBA00022741"/>
    </source>
</evidence>
<reference evidence="14" key="1">
    <citation type="submission" date="2021-03" db="EMBL/GenBank/DDBJ databases">
        <title>Legionella lytica PCM 2298.</title>
        <authorList>
            <person name="Koper P."/>
        </authorList>
    </citation>
    <scope>NUCLEOTIDE SEQUENCE</scope>
    <source>
        <strain evidence="14">PCM 2298</strain>
    </source>
</reference>
<dbReference type="EC" id="2.7.6.3" evidence="3"/>
<dbReference type="CDD" id="cd00483">
    <property type="entry name" value="HPPK"/>
    <property type="match status" value="1"/>
</dbReference>
<keyword evidence="15" id="KW-1185">Reference proteome</keyword>
<comment type="function">
    <text evidence="10">Catalyzes the transfer of pyrophosphate from adenosine triphosphate (ATP) to 6-hydroxymethyl-7,8-dihydropterin, an enzymatic step in folate biosynthesis pathway.</text>
</comment>
<evidence type="ECO:0000256" key="4">
    <source>
        <dbReference type="ARBA" id="ARBA00016218"/>
    </source>
</evidence>
<evidence type="ECO:0000259" key="13">
    <source>
        <dbReference type="PROSITE" id="PS00794"/>
    </source>
</evidence>
<evidence type="ECO:0000256" key="7">
    <source>
        <dbReference type="ARBA" id="ARBA00022777"/>
    </source>
</evidence>
<evidence type="ECO:0000313" key="15">
    <source>
        <dbReference type="Proteomes" id="UP001057474"/>
    </source>
</evidence>
<dbReference type="SUPFAM" id="SSF55083">
    <property type="entry name" value="6-hydroxymethyl-7,8-dihydropterin pyrophosphokinase, HPPK"/>
    <property type="match status" value="1"/>
</dbReference>
<evidence type="ECO:0000256" key="2">
    <source>
        <dbReference type="ARBA" id="ARBA00005810"/>
    </source>
</evidence>
<evidence type="ECO:0000256" key="5">
    <source>
        <dbReference type="ARBA" id="ARBA00022679"/>
    </source>
</evidence>
<feature type="domain" description="7,8-dihydro-6-hydroxymethylpterin-pyrophosphokinase" evidence="13">
    <location>
        <begin position="88"/>
        <end position="99"/>
    </location>
</feature>
<organism evidence="14 15">
    <name type="scientific">Legionella lytica</name>
    <dbReference type="NCBI Taxonomy" id="96232"/>
    <lineage>
        <taxon>Bacteria</taxon>
        <taxon>Pseudomonadati</taxon>
        <taxon>Pseudomonadota</taxon>
        <taxon>Gammaproteobacteria</taxon>
        <taxon>Legionellales</taxon>
        <taxon>Legionellaceae</taxon>
        <taxon>Legionella</taxon>
    </lineage>
</organism>